<proteinExistence type="predicted"/>
<dbReference type="Proteomes" id="UP001515943">
    <property type="component" value="Unassembled WGS sequence"/>
</dbReference>
<gene>
    <name evidence="1" type="ORF">FXN61_46175</name>
</gene>
<name>A0ABX1FYY2_9PSEU</name>
<sequence length="117" mass="13104">MSGELSFGDPEFFSTSQIRDYCDRGAKLIRPLYNELHIAAEEMEAVLRYVPSANPSMGGLDSRVRAKFVASHMHRSADAVEVAVTSLRKTYMSFRKHFIAELEAASGKKRPAFKFDG</sequence>
<reference evidence="1 2" key="1">
    <citation type="submission" date="2019-08" db="EMBL/GenBank/DDBJ databases">
        <title>Lentzea from Indian Himalayas.</title>
        <authorList>
            <person name="Mandal S."/>
            <person name="Mallick Gupta A."/>
            <person name="Maiti P.K."/>
            <person name="Sarkar J."/>
            <person name="Mandal S."/>
        </authorList>
    </citation>
    <scope>NUCLEOTIDE SEQUENCE [LARGE SCALE GENOMIC DNA]</scope>
    <source>
        <strain evidence="1 2">PSKA42</strain>
    </source>
</reference>
<dbReference type="RefSeq" id="WP_167980286.1">
    <property type="nucleotide sequence ID" value="NZ_VSRL01000406.1"/>
</dbReference>
<keyword evidence="2" id="KW-1185">Reference proteome</keyword>
<organism evidence="1 2">
    <name type="scientific">Lentzea indica</name>
    <dbReference type="NCBI Taxonomy" id="2604800"/>
    <lineage>
        <taxon>Bacteria</taxon>
        <taxon>Bacillati</taxon>
        <taxon>Actinomycetota</taxon>
        <taxon>Actinomycetes</taxon>
        <taxon>Pseudonocardiales</taxon>
        <taxon>Pseudonocardiaceae</taxon>
        <taxon>Lentzea</taxon>
    </lineage>
</organism>
<evidence type="ECO:0000313" key="1">
    <source>
        <dbReference type="EMBL" id="NKE63712.1"/>
    </source>
</evidence>
<protein>
    <submittedName>
        <fullName evidence="1">Uncharacterized protein</fullName>
    </submittedName>
</protein>
<comment type="caution">
    <text evidence="1">The sequence shown here is derived from an EMBL/GenBank/DDBJ whole genome shotgun (WGS) entry which is preliminary data.</text>
</comment>
<accession>A0ABX1FYY2</accession>
<dbReference type="EMBL" id="VSRL01000406">
    <property type="protein sequence ID" value="NKE63712.1"/>
    <property type="molecule type" value="Genomic_DNA"/>
</dbReference>
<evidence type="ECO:0000313" key="2">
    <source>
        <dbReference type="Proteomes" id="UP001515943"/>
    </source>
</evidence>